<evidence type="ECO:0000313" key="2">
    <source>
        <dbReference type="Proteomes" id="UP001600894"/>
    </source>
</evidence>
<protein>
    <recommendedName>
        <fullName evidence="3">DUF4317 family protein</fullName>
    </recommendedName>
</protein>
<name>A0ABQ0AXS1_9FIRM</name>
<dbReference type="Proteomes" id="UP001600894">
    <property type="component" value="Unassembled WGS sequence"/>
</dbReference>
<proteinExistence type="predicted"/>
<keyword evidence="2" id="KW-1185">Reference proteome</keyword>
<evidence type="ECO:0000313" key="1">
    <source>
        <dbReference type="EMBL" id="GAA6268824.1"/>
    </source>
</evidence>
<comment type="caution">
    <text evidence="1">The sequence shown here is derived from an EMBL/GenBank/DDBJ whole genome shotgun (WGS) entry which is preliminary data.</text>
</comment>
<evidence type="ECO:0008006" key="3">
    <source>
        <dbReference type="Google" id="ProtNLM"/>
    </source>
</evidence>
<sequence length="207" mass="23589">MINRDDMLELTRRLTPARSSVGRIAGAYFDEESYADGTFNTNFLKLSQADRAKNLALAKTVLFSDTNTQLKEYRLTDQARRPGGLWQLLTAIKECGMKNDAFTDLFYELIGEKYRPGRPWSCFLFHGRYDVPVKGSDKEWLEGSDEVYEYLICTVSSLIGEYEPGTPEFGFLYPAFKERGAALNFVDVFESRPGGPCRELTKWLLEG</sequence>
<dbReference type="InterPro" id="IPR025466">
    <property type="entry name" value="DUF4317"/>
</dbReference>
<dbReference type="EMBL" id="BAABXL010000001">
    <property type="protein sequence ID" value="GAA6268824.1"/>
    <property type="molecule type" value="Genomic_DNA"/>
</dbReference>
<reference evidence="1 2" key="1">
    <citation type="submission" date="2024-04" db="EMBL/GenBank/DDBJ databases">
        <title>Defined microbial consortia suppress multidrug-resistant proinflammatory Enterobacteriaceae via ecological control.</title>
        <authorList>
            <person name="Furuichi M."/>
            <person name="Kawaguchi T."/>
            <person name="Pust M."/>
            <person name="Yasuma K."/>
            <person name="Plichta D."/>
            <person name="Hasegawa N."/>
            <person name="Ohya T."/>
            <person name="Bhattarai S."/>
            <person name="Sasajima S."/>
            <person name="Aoto Y."/>
            <person name="Tuganbaev T."/>
            <person name="Yaginuma M."/>
            <person name="Ueda M."/>
            <person name="Okahashi N."/>
            <person name="Amafuji K."/>
            <person name="Kiridooshi Y."/>
            <person name="Sugita K."/>
            <person name="Strazar M."/>
            <person name="Skelly A."/>
            <person name="Suda W."/>
            <person name="Hattori M."/>
            <person name="Nakamoto N."/>
            <person name="Caballero S."/>
            <person name="Norman J."/>
            <person name="Olle B."/>
            <person name="Tanoue T."/>
            <person name="Arita M."/>
            <person name="Bucci V."/>
            <person name="Atarashi K."/>
            <person name="Xavier R."/>
            <person name="Honda K."/>
        </authorList>
    </citation>
    <scope>NUCLEOTIDE SEQUENCE [LARGE SCALE GENOMIC DNA]</scope>
    <source>
        <strain evidence="2">f13</strain>
    </source>
</reference>
<organism evidence="1 2">
    <name type="scientific">Enterocloster alcoholdehydrogenati</name>
    <dbReference type="NCBI Taxonomy" id="2547410"/>
    <lineage>
        <taxon>Bacteria</taxon>
        <taxon>Bacillati</taxon>
        <taxon>Bacillota</taxon>
        <taxon>Clostridia</taxon>
        <taxon>Lachnospirales</taxon>
        <taxon>Lachnospiraceae</taxon>
        <taxon>Enterocloster</taxon>
    </lineage>
</organism>
<dbReference type="Pfam" id="PF14199">
    <property type="entry name" value="DUF4317"/>
    <property type="match status" value="1"/>
</dbReference>
<accession>A0ABQ0AXS1</accession>
<gene>
    <name evidence="1" type="ORF">F130042H8_18840</name>
</gene>
<dbReference type="RefSeq" id="WP_176253771.1">
    <property type="nucleotide sequence ID" value="NZ_BAABXL010000001.1"/>
</dbReference>